<dbReference type="InterPro" id="IPR001636">
    <property type="entry name" value="SAICAR_synth"/>
</dbReference>
<organism evidence="9">
    <name type="scientific">marine metagenome</name>
    <dbReference type="NCBI Taxonomy" id="408172"/>
    <lineage>
        <taxon>unclassified sequences</taxon>
        <taxon>metagenomes</taxon>
        <taxon>ecological metagenomes</taxon>
    </lineage>
</organism>
<dbReference type="InterPro" id="IPR028923">
    <property type="entry name" value="SAICAR_synt/ADE2_N"/>
</dbReference>
<keyword evidence="6" id="KW-0658">Purine biosynthesis</keyword>
<evidence type="ECO:0000313" key="9">
    <source>
        <dbReference type="EMBL" id="SVC11817.1"/>
    </source>
</evidence>
<reference evidence="9" key="1">
    <citation type="submission" date="2018-05" db="EMBL/GenBank/DDBJ databases">
        <authorList>
            <person name="Lanie J.A."/>
            <person name="Ng W.-L."/>
            <person name="Kazmierczak K.M."/>
            <person name="Andrzejewski T.M."/>
            <person name="Davidsen T.M."/>
            <person name="Wayne K.J."/>
            <person name="Tettelin H."/>
            <person name="Glass J.I."/>
            <person name="Rusch D."/>
            <person name="Podicherti R."/>
            <person name="Tsui H.-C.T."/>
            <person name="Winkler M.E."/>
        </authorList>
    </citation>
    <scope>NUCLEOTIDE SEQUENCE</scope>
</reference>
<dbReference type="NCBIfam" id="NF010568">
    <property type="entry name" value="PRK13961.1"/>
    <property type="match status" value="1"/>
</dbReference>
<protein>
    <recommendedName>
        <fullName evidence="3">phosphoribosylaminoimidazolesuccinocarboxamide synthase</fullName>
        <ecNumber evidence="3">6.3.2.6</ecNumber>
    </recommendedName>
</protein>
<dbReference type="UniPathway" id="UPA00074">
    <property type="reaction ID" value="UER00131"/>
</dbReference>
<dbReference type="Gene3D" id="3.30.200.20">
    <property type="entry name" value="Phosphorylase Kinase, domain 1"/>
    <property type="match status" value="1"/>
</dbReference>
<sequence length="308" mass="34914">MVTMEPQVSLPLLHQGKVRDVYDAGENRLLMVTSDRISAFDVILPQPIPRKGEVLTQLTAWWLDSLRGVIDHHLLSVDPDEIVALVPSLATCRIAWADRSMLVHRTEPVLVECVVRGYLSGSAWKEYQASGTLAGEPLPENLIESQELLSPIFSPSTKAQTGHDENIPFSGVVERQGEEEAHRLRDHSFAVYEHGVTLAKKRGIILADTKFEFGHHPDGRLLLIDEVLTPDSSRFWPREQYEPGRGQPSLDKQPVRDFLDKVTDWNKLPPPPNLPDDVVRETTTRYLEIFRRITGTELDDFPCLRFDK</sequence>
<dbReference type="AlphaFoldDB" id="A0A382JL45"/>
<dbReference type="PANTHER" id="PTHR43700:SF1">
    <property type="entry name" value="PHOSPHORIBOSYLAMINOIMIDAZOLE-SUCCINOCARBOXAMIDE SYNTHASE"/>
    <property type="match status" value="1"/>
</dbReference>
<name>A0A382JL45_9ZZZZ</name>
<dbReference type="Pfam" id="PF01259">
    <property type="entry name" value="SAICAR_synt"/>
    <property type="match status" value="1"/>
</dbReference>
<keyword evidence="4" id="KW-0436">Ligase</keyword>
<evidence type="ECO:0000256" key="1">
    <source>
        <dbReference type="ARBA" id="ARBA00004672"/>
    </source>
</evidence>
<dbReference type="PROSITE" id="PS01057">
    <property type="entry name" value="SAICAR_SYNTHETASE_1"/>
    <property type="match status" value="1"/>
</dbReference>
<dbReference type="GO" id="GO:0005524">
    <property type="term" value="F:ATP binding"/>
    <property type="evidence" value="ECO:0007669"/>
    <property type="project" value="UniProtKB-KW"/>
</dbReference>
<dbReference type="GO" id="GO:0005737">
    <property type="term" value="C:cytoplasm"/>
    <property type="evidence" value="ECO:0007669"/>
    <property type="project" value="TreeGrafter"/>
</dbReference>
<dbReference type="HAMAP" id="MF_00137">
    <property type="entry name" value="SAICAR_synth"/>
    <property type="match status" value="1"/>
</dbReference>
<comment type="similarity">
    <text evidence="2">Belongs to the SAICAR synthetase family.</text>
</comment>
<evidence type="ECO:0000256" key="6">
    <source>
        <dbReference type="ARBA" id="ARBA00022755"/>
    </source>
</evidence>
<dbReference type="InterPro" id="IPR018236">
    <property type="entry name" value="SAICAR_synthetase_CS"/>
</dbReference>
<feature type="domain" description="SAICAR synthetase/ADE2 N-terminal" evidence="8">
    <location>
        <begin position="13"/>
        <end position="267"/>
    </location>
</feature>
<evidence type="ECO:0000259" key="8">
    <source>
        <dbReference type="Pfam" id="PF01259"/>
    </source>
</evidence>
<evidence type="ECO:0000256" key="7">
    <source>
        <dbReference type="ARBA" id="ARBA00022840"/>
    </source>
</evidence>
<gene>
    <name evidence="9" type="ORF">METZ01_LOCUS264671</name>
</gene>
<accession>A0A382JL45</accession>
<evidence type="ECO:0000256" key="2">
    <source>
        <dbReference type="ARBA" id="ARBA00010190"/>
    </source>
</evidence>
<dbReference type="SUPFAM" id="SSF56104">
    <property type="entry name" value="SAICAR synthase-like"/>
    <property type="match status" value="1"/>
</dbReference>
<evidence type="ECO:0000256" key="3">
    <source>
        <dbReference type="ARBA" id="ARBA00012217"/>
    </source>
</evidence>
<dbReference type="EMBL" id="UINC01074533">
    <property type="protein sequence ID" value="SVC11817.1"/>
    <property type="molecule type" value="Genomic_DNA"/>
</dbReference>
<keyword evidence="5" id="KW-0547">Nucleotide-binding</keyword>
<dbReference type="GO" id="GO:0006189">
    <property type="term" value="P:'de novo' IMP biosynthetic process"/>
    <property type="evidence" value="ECO:0007669"/>
    <property type="project" value="UniProtKB-UniPathway"/>
</dbReference>
<dbReference type="PROSITE" id="PS01058">
    <property type="entry name" value="SAICAR_SYNTHETASE_2"/>
    <property type="match status" value="1"/>
</dbReference>
<dbReference type="NCBIfam" id="TIGR00081">
    <property type="entry name" value="purC"/>
    <property type="match status" value="1"/>
</dbReference>
<evidence type="ECO:0000256" key="5">
    <source>
        <dbReference type="ARBA" id="ARBA00022741"/>
    </source>
</evidence>
<dbReference type="GO" id="GO:0004639">
    <property type="term" value="F:phosphoribosylaminoimidazolesuccinocarboxamide synthase activity"/>
    <property type="evidence" value="ECO:0007669"/>
    <property type="project" value="UniProtKB-EC"/>
</dbReference>
<proteinExistence type="inferred from homology"/>
<dbReference type="FunFam" id="3.30.470.20:FF:000015">
    <property type="entry name" value="Phosphoribosylaminoimidazole-succinocarboxamide synthase"/>
    <property type="match status" value="1"/>
</dbReference>
<dbReference type="Gene3D" id="3.30.470.20">
    <property type="entry name" value="ATP-grasp fold, B domain"/>
    <property type="match status" value="1"/>
</dbReference>
<evidence type="ECO:0000256" key="4">
    <source>
        <dbReference type="ARBA" id="ARBA00022598"/>
    </source>
</evidence>
<dbReference type="CDD" id="cd01414">
    <property type="entry name" value="SAICAR_synt_Sc"/>
    <property type="match status" value="1"/>
</dbReference>
<comment type="pathway">
    <text evidence="1">Purine metabolism; IMP biosynthesis via de novo pathway; 5-amino-1-(5-phospho-D-ribosyl)imidazole-4-carboxamide from 5-amino-1-(5-phospho-D-ribosyl)imidazole-4-carboxylate: step 1/2.</text>
</comment>
<keyword evidence="7" id="KW-0067">ATP-binding</keyword>
<dbReference type="PANTHER" id="PTHR43700">
    <property type="entry name" value="PHOSPHORIBOSYLAMINOIMIDAZOLE-SUCCINOCARBOXAMIDE SYNTHASE"/>
    <property type="match status" value="1"/>
</dbReference>
<dbReference type="EC" id="6.3.2.6" evidence="3"/>